<dbReference type="FunFam" id="3.40.50.300:FF:000425">
    <property type="entry name" value="Probable ABC transporter, ATP-binding subunit"/>
    <property type="match status" value="1"/>
</dbReference>
<dbReference type="EC" id="7.6.2.9" evidence="10"/>
<dbReference type="Gene3D" id="3.40.50.300">
    <property type="entry name" value="P-loop containing nucleotide triphosphate hydrolases"/>
    <property type="match status" value="1"/>
</dbReference>
<dbReference type="InterPro" id="IPR027417">
    <property type="entry name" value="P-loop_NTPase"/>
</dbReference>
<comment type="similarity">
    <text evidence="1 10">Belongs to the ABC transporter superfamily.</text>
</comment>
<dbReference type="PANTHER" id="PTHR43117">
    <property type="entry name" value="OSMOPROTECTANT IMPORT ATP-BINDING PROTEIN OSMV"/>
    <property type="match status" value="1"/>
</dbReference>
<dbReference type="Pfam" id="PF00571">
    <property type="entry name" value="CBS"/>
    <property type="match status" value="2"/>
</dbReference>
<evidence type="ECO:0000256" key="4">
    <source>
        <dbReference type="ARBA" id="ARBA00022741"/>
    </source>
</evidence>
<dbReference type="PROSITE" id="PS51371">
    <property type="entry name" value="CBS"/>
    <property type="match status" value="1"/>
</dbReference>
<dbReference type="Gene3D" id="3.10.580.10">
    <property type="entry name" value="CBS-domain"/>
    <property type="match status" value="1"/>
</dbReference>
<accession>A0A4U1MEC2</accession>
<keyword evidence="10" id="KW-1003">Cell membrane</keyword>
<evidence type="ECO:0000313" key="13">
    <source>
        <dbReference type="EMBL" id="TKD68715.1"/>
    </source>
</evidence>
<dbReference type="GO" id="GO:0005886">
    <property type="term" value="C:plasma membrane"/>
    <property type="evidence" value="ECO:0007669"/>
    <property type="project" value="UniProtKB-SubCell"/>
</dbReference>
<keyword evidence="10" id="KW-0997">Cell inner membrane</keyword>
<keyword evidence="5 10" id="KW-0067">ATP-binding</keyword>
<dbReference type="InterPro" id="IPR000644">
    <property type="entry name" value="CBS_dom"/>
</dbReference>
<reference evidence="13 14" key="1">
    <citation type="submission" date="2019-04" db="EMBL/GenBank/DDBJ databases">
        <title>Genome sequence of Bacillus hwajinpoensis strain Y2.</title>
        <authorList>
            <person name="Fair J.L."/>
            <person name="Maclea K.S."/>
        </authorList>
    </citation>
    <scope>NUCLEOTIDE SEQUENCE [LARGE SCALE GENOMIC DNA]</scope>
    <source>
        <strain evidence="13 14">Y2</strain>
    </source>
</reference>
<comment type="subunit">
    <text evidence="10">The complex is probably composed of two ATP-binding proteins, two transmembrane proteins and a solute-binding protein.</text>
</comment>
<comment type="caution">
    <text evidence="13">The sequence shown here is derived from an EMBL/GenBank/DDBJ whole genome shotgun (WGS) entry which is preliminary data.</text>
</comment>
<evidence type="ECO:0000256" key="3">
    <source>
        <dbReference type="ARBA" id="ARBA00022737"/>
    </source>
</evidence>
<comment type="subunit">
    <text evidence="8">The complex is composed of two ATP-binding proteins (OpuCA), two transmembrane proteins (OpuCB and OpuCD) and a solute-binding protein (OpuCC).</text>
</comment>
<evidence type="ECO:0000256" key="9">
    <source>
        <dbReference type="PROSITE-ProRule" id="PRU00703"/>
    </source>
</evidence>
<dbReference type="Pfam" id="PF00005">
    <property type="entry name" value="ABC_tran"/>
    <property type="match status" value="1"/>
</dbReference>
<dbReference type="RefSeq" id="WP_136948161.1">
    <property type="nucleotide sequence ID" value="NZ_SWFM01000005.1"/>
</dbReference>
<dbReference type="PANTHER" id="PTHR43117:SF4">
    <property type="entry name" value="OSMOPROTECTANT IMPORT ATP-BINDING PROTEIN OSMV"/>
    <property type="match status" value="1"/>
</dbReference>
<dbReference type="AlphaFoldDB" id="A0A4U1MEC2"/>
<evidence type="ECO:0000256" key="6">
    <source>
        <dbReference type="ARBA" id="ARBA00023122"/>
    </source>
</evidence>
<dbReference type="PROSITE" id="PS50893">
    <property type="entry name" value="ABC_TRANSPORTER_2"/>
    <property type="match status" value="1"/>
</dbReference>
<feature type="domain" description="ABC transporter" evidence="11">
    <location>
        <begin position="2"/>
        <end position="237"/>
    </location>
</feature>
<dbReference type="NCBIfam" id="TIGR01186">
    <property type="entry name" value="proV"/>
    <property type="match status" value="1"/>
</dbReference>
<feature type="domain" description="CBS" evidence="12">
    <location>
        <begin position="254"/>
        <end position="314"/>
    </location>
</feature>
<sequence>MITFEHISKKFPDGTEALKDINLHIEKGELLTLIGPSGCGKTTTMKMINRLIEPSGGQIYIDGKPISERDPVELRRSIGYVIQQIGLLPHMTIAENIALIPNLKKWDKDKIDKRVDEMLNLVGLEPATFRSRYPLELSGGQQQRVGVIRALAAEPPIILMDEPFSALDPISREQLQDELVKLQKEIQKTIVFVTHDMDEAMKIADRIAIMKDGEILQIDTPDRLLRHPKNEFVRNFIGDERMAKGQAPSAVDLMIRKVATVKESRGLAEAFRLMKSERVDSLVVTGPEHAYKGVVTIDHVQEHYDDDEKRIQDVIEEIEPISPNVLYPEIAKRFAEKQSISIPVVEEGKLVGLVTSSSMMRGLAGLEQHSYREEGALSE</sequence>
<evidence type="ECO:0000256" key="1">
    <source>
        <dbReference type="ARBA" id="ARBA00005417"/>
    </source>
</evidence>
<dbReference type="GO" id="GO:0015418">
    <property type="term" value="F:ABC-type quaternary ammonium compound transporting activity"/>
    <property type="evidence" value="ECO:0007669"/>
    <property type="project" value="UniProtKB-EC"/>
</dbReference>
<evidence type="ECO:0000256" key="2">
    <source>
        <dbReference type="ARBA" id="ARBA00022448"/>
    </source>
</evidence>
<dbReference type="SMART" id="SM00382">
    <property type="entry name" value="AAA"/>
    <property type="match status" value="1"/>
</dbReference>
<dbReference type="SMART" id="SM00116">
    <property type="entry name" value="CBS"/>
    <property type="match status" value="2"/>
</dbReference>
<dbReference type="SUPFAM" id="SSF52540">
    <property type="entry name" value="P-loop containing nucleoside triphosphate hydrolases"/>
    <property type="match status" value="1"/>
</dbReference>
<proteinExistence type="inferred from homology"/>
<gene>
    <name evidence="13" type="ORF">FBF83_16055</name>
</gene>
<name>A0A4U1MEC2_9BACL</name>
<keyword evidence="2 10" id="KW-0813">Transport</keyword>
<dbReference type="EMBL" id="SWFM01000005">
    <property type="protein sequence ID" value="TKD68715.1"/>
    <property type="molecule type" value="Genomic_DNA"/>
</dbReference>
<dbReference type="InterPro" id="IPR003593">
    <property type="entry name" value="AAA+_ATPase"/>
</dbReference>
<dbReference type="SUPFAM" id="SSF54631">
    <property type="entry name" value="CBS-domain pair"/>
    <property type="match status" value="1"/>
</dbReference>
<keyword evidence="10" id="KW-0472">Membrane</keyword>
<evidence type="ECO:0000313" key="14">
    <source>
        <dbReference type="Proteomes" id="UP000310541"/>
    </source>
</evidence>
<evidence type="ECO:0000256" key="8">
    <source>
        <dbReference type="ARBA" id="ARBA00063934"/>
    </source>
</evidence>
<dbReference type="PROSITE" id="PS00211">
    <property type="entry name" value="ABC_TRANSPORTER_1"/>
    <property type="match status" value="1"/>
</dbReference>
<keyword evidence="4 10" id="KW-0547">Nucleotide-binding</keyword>
<keyword evidence="6 9" id="KW-0129">CBS domain</keyword>
<dbReference type="OrthoDB" id="9802264at2"/>
<evidence type="ECO:0000259" key="12">
    <source>
        <dbReference type="PROSITE" id="PS51371"/>
    </source>
</evidence>
<dbReference type="GO" id="GO:0016887">
    <property type="term" value="F:ATP hydrolysis activity"/>
    <property type="evidence" value="ECO:0007669"/>
    <property type="project" value="UniProtKB-UniRule"/>
</dbReference>
<dbReference type="InterPro" id="IPR003439">
    <property type="entry name" value="ABC_transporter-like_ATP-bd"/>
</dbReference>
<evidence type="ECO:0000256" key="5">
    <source>
        <dbReference type="ARBA" id="ARBA00022840"/>
    </source>
</evidence>
<dbReference type="InterPro" id="IPR005892">
    <property type="entry name" value="Gly-betaine_transp_ATP-bd"/>
</dbReference>
<protein>
    <recommendedName>
        <fullName evidence="10">Quaternary amine transport ATP-binding protein</fullName>
        <ecNumber evidence="10">7.6.2.9</ecNumber>
    </recommendedName>
</protein>
<comment type="subcellular location">
    <subcellularLocation>
        <location evidence="10">Cell inner membrane</location>
        <topology evidence="10">Peripheral membrane protein</topology>
    </subcellularLocation>
</comment>
<dbReference type="GO" id="GO:0006865">
    <property type="term" value="P:amino acid transport"/>
    <property type="evidence" value="ECO:0007669"/>
    <property type="project" value="UniProtKB-UniRule"/>
</dbReference>
<keyword evidence="3" id="KW-0677">Repeat</keyword>
<evidence type="ECO:0000256" key="10">
    <source>
        <dbReference type="RuleBase" id="RU369116"/>
    </source>
</evidence>
<evidence type="ECO:0000259" key="11">
    <source>
        <dbReference type="PROSITE" id="PS50893"/>
    </source>
</evidence>
<organism evidence="13 14">
    <name type="scientific">Guptibacillus hwajinpoensis</name>
    <dbReference type="NCBI Taxonomy" id="208199"/>
    <lineage>
        <taxon>Bacteria</taxon>
        <taxon>Bacillati</taxon>
        <taxon>Bacillota</taxon>
        <taxon>Bacilli</taxon>
        <taxon>Bacillales</taxon>
        <taxon>Guptibacillaceae</taxon>
        <taxon>Guptibacillus</taxon>
    </lineage>
</organism>
<dbReference type="Proteomes" id="UP000310541">
    <property type="component" value="Unassembled WGS sequence"/>
</dbReference>
<dbReference type="InterPro" id="IPR046342">
    <property type="entry name" value="CBS_dom_sf"/>
</dbReference>
<evidence type="ECO:0000256" key="7">
    <source>
        <dbReference type="ARBA" id="ARBA00052482"/>
    </source>
</evidence>
<dbReference type="GO" id="GO:0005524">
    <property type="term" value="F:ATP binding"/>
    <property type="evidence" value="ECO:0007669"/>
    <property type="project" value="UniProtKB-UniRule"/>
</dbReference>
<comment type="catalytic activity">
    <reaction evidence="7">
        <text>a quaternary ammonium(out) + ATP + H2O = a quaternary ammonium(in) + ADP + phosphate + H(+)</text>
        <dbReference type="Rhea" id="RHEA:11036"/>
        <dbReference type="ChEBI" id="CHEBI:15377"/>
        <dbReference type="ChEBI" id="CHEBI:15378"/>
        <dbReference type="ChEBI" id="CHEBI:30616"/>
        <dbReference type="ChEBI" id="CHEBI:35267"/>
        <dbReference type="ChEBI" id="CHEBI:43474"/>
        <dbReference type="ChEBI" id="CHEBI:456216"/>
        <dbReference type="EC" id="7.6.2.9"/>
    </reaction>
</comment>
<dbReference type="InterPro" id="IPR017871">
    <property type="entry name" value="ABC_transporter-like_CS"/>
</dbReference>
<dbReference type="GO" id="GO:0031460">
    <property type="term" value="P:glycine betaine transport"/>
    <property type="evidence" value="ECO:0007669"/>
    <property type="project" value="InterPro"/>
</dbReference>